<evidence type="ECO:0000313" key="10">
    <source>
        <dbReference type="Proteomes" id="UP000618460"/>
    </source>
</evidence>
<evidence type="ECO:0000256" key="5">
    <source>
        <dbReference type="ARBA" id="ARBA00022989"/>
    </source>
</evidence>
<keyword evidence="5 7" id="KW-1133">Transmembrane helix</keyword>
<proteinExistence type="inferred from homology"/>
<reference evidence="9" key="2">
    <citation type="submission" date="2020-09" db="EMBL/GenBank/DDBJ databases">
        <authorList>
            <person name="Sun Q."/>
            <person name="Zhou Y."/>
        </authorList>
    </citation>
    <scope>NUCLEOTIDE SEQUENCE</scope>
    <source>
        <strain evidence="9">CGMCC 1.6333</strain>
    </source>
</reference>
<dbReference type="InterPro" id="IPR023090">
    <property type="entry name" value="UPF0702_alpha/beta_dom_sf"/>
</dbReference>
<keyword evidence="3" id="KW-1003">Cell membrane</keyword>
<evidence type="ECO:0000256" key="6">
    <source>
        <dbReference type="ARBA" id="ARBA00023136"/>
    </source>
</evidence>
<evidence type="ECO:0000256" key="7">
    <source>
        <dbReference type="SAM" id="Phobius"/>
    </source>
</evidence>
<dbReference type="OrthoDB" id="1796697at2"/>
<evidence type="ECO:0000259" key="8">
    <source>
        <dbReference type="Pfam" id="PF04239"/>
    </source>
</evidence>
<evidence type="ECO:0000256" key="1">
    <source>
        <dbReference type="ARBA" id="ARBA00004651"/>
    </source>
</evidence>
<keyword evidence="10" id="KW-1185">Reference proteome</keyword>
<evidence type="ECO:0000256" key="3">
    <source>
        <dbReference type="ARBA" id="ARBA00022475"/>
    </source>
</evidence>
<gene>
    <name evidence="9" type="ORF">GCM10011351_15150</name>
</gene>
<dbReference type="Gene3D" id="3.30.240.20">
    <property type="entry name" value="bsu07140 like domains"/>
    <property type="match status" value="1"/>
</dbReference>
<feature type="transmembrane region" description="Helical" evidence="7">
    <location>
        <begin position="32"/>
        <end position="49"/>
    </location>
</feature>
<evidence type="ECO:0000256" key="4">
    <source>
        <dbReference type="ARBA" id="ARBA00022692"/>
    </source>
</evidence>
<feature type="transmembrane region" description="Helical" evidence="7">
    <location>
        <begin position="56"/>
        <end position="75"/>
    </location>
</feature>
<feature type="domain" description="YetF C-terminal" evidence="8">
    <location>
        <begin position="76"/>
        <end position="150"/>
    </location>
</feature>
<comment type="subcellular location">
    <subcellularLocation>
        <location evidence="1">Cell membrane</location>
        <topology evidence="1">Multi-pass membrane protein</topology>
    </subcellularLocation>
</comment>
<keyword evidence="6 7" id="KW-0472">Membrane</keyword>
<reference evidence="9" key="1">
    <citation type="journal article" date="2014" name="Int. J. Syst. Evol. Microbiol.">
        <title>Complete genome sequence of Corynebacterium casei LMG S-19264T (=DSM 44701T), isolated from a smear-ripened cheese.</title>
        <authorList>
            <consortium name="US DOE Joint Genome Institute (JGI-PGF)"/>
            <person name="Walter F."/>
            <person name="Albersmeier A."/>
            <person name="Kalinowski J."/>
            <person name="Ruckert C."/>
        </authorList>
    </citation>
    <scope>NUCLEOTIDE SEQUENCE</scope>
    <source>
        <strain evidence="9">CGMCC 1.6333</strain>
    </source>
</reference>
<dbReference type="EMBL" id="BMLG01000006">
    <property type="protein sequence ID" value="GGM29993.1"/>
    <property type="molecule type" value="Genomic_DNA"/>
</dbReference>
<dbReference type="InterPro" id="IPR007353">
    <property type="entry name" value="DUF421"/>
</dbReference>
<sequence>MDFMWEAIVMILTGFLLLRLSGRKSLVQMTVTTTIVMISIGSVIVQPIIEDSIIKTIVTVAIFIIVLIIIEYLQVKFNPLEKLITGKAMPVIENGQLNLKNLKKLRFTVDKLEMHIRQKGISNISDIKNATIEPNGQLGYELKPDAKPLTIGEFKKLMGLMINQQNQSPDKDGGLFYEVINKQHQPPNRDDLE</sequence>
<keyword evidence="4 7" id="KW-0812">Transmembrane</keyword>
<accession>A0A917TN51</accession>
<organism evidence="9 10">
    <name type="scientific">Paraliobacillus quinghaiensis</name>
    <dbReference type="NCBI Taxonomy" id="470815"/>
    <lineage>
        <taxon>Bacteria</taxon>
        <taxon>Bacillati</taxon>
        <taxon>Bacillota</taxon>
        <taxon>Bacilli</taxon>
        <taxon>Bacillales</taxon>
        <taxon>Bacillaceae</taxon>
        <taxon>Paraliobacillus</taxon>
    </lineage>
</organism>
<dbReference type="PANTHER" id="PTHR34582">
    <property type="entry name" value="UPF0702 TRANSMEMBRANE PROTEIN YCAP"/>
    <property type="match status" value="1"/>
</dbReference>
<dbReference type="Proteomes" id="UP000618460">
    <property type="component" value="Unassembled WGS sequence"/>
</dbReference>
<dbReference type="GO" id="GO:0005886">
    <property type="term" value="C:plasma membrane"/>
    <property type="evidence" value="ECO:0007669"/>
    <property type="project" value="UniProtKB-SubCell"/>
</dbReference>
<comment type="similarity">
    <text evidence="2">Belongs to the UPF0702 family.</text>
</comment>
<evidence type="ECO:0000256" key="2">
    <source>
        <dbReference type="ARBA" id="ARBA00006448"/>
    </source>
</evidence>
<protein>
    <submittedName>
        <fullName evidence="9">DUF421 domain-containing protein</fullName>
    </submittedName>
</protein>
<name>A0A917TN51_9BACI</name>
<comment type="caution">
    <text evidence="9">The sequence shown here is derived from an EMBL/GenBank/DDBJ whole genome shotgun (WGS) entry which is preliminary data.</text>
</comment>
<dbReference type="PANTHER" id="PTHR34582:SF2">
    <property type="entry name" value="UPF0702 TRANSMEMBRANE PROTEIN YDFR"/>
    <property type="match status" value="1"/>
</dbReference>
<dbReference type="RefSeq" id="WP_117154208.1">
    <property type="nucleotide sequence ID" value="NZ_BMLG01000006.1"/>
</dbReference>
<dbReference type="AlphaFoldDB" id="A0A917TN51"/>
<dbReference type="Pfam" id="PF04239">
    <property type="entry name" value="DUF421"/>
    <property type="match status" value="1"/>
</dbReference>
<evidence type="ECO:0000313" key="9">
    <source>
        <dbReference type="EMBL" id="GGM29993.1"/>
    </source>
</evidence>